<keyword evidence="3" id="KW-0472">Membrane</keyword>
<evidence type="ECO:0000256" key="3">
    <source>
        <dbReference type="ARBA" id="ARBA00023136"/>
    </source>
</evidence>
<dbReference type="InterPro" id="IPR000163">
    <property type="entry name" value="Prohibitin"/>
</dbReference>
<proteinExistence type="inferred from homology"/>
<reference evidence="5 6" key="1">
    <citation type="submission" date="2014-07" db="EMBL/GenBank/DDBJ databases">
        <authorList>
            <person name="Sibley D."/>
            <person name="Venepally P."/>
            <person name="Karamycheva S."/>
            <person name="Hadjithomas M."/>
            <person name="Khan A."/>
            <person name="Brunk B."/>
            <person name="Roos D."/>
            <person name="Caler E."/>
            <person name="Lorenzi H."/>
        </authorList>
    </citation>
    <scope>NUCLEOTIDE SEQUENCE [LARGE SCALE GENOMIC DNA]</scope>
    <source>
        <strain evidence="5 6">FOU</strain>
    </source>
</reference>
<gene>
    <name evidence="5" type="ORF">TGFOU_406850</name>
</gene>
<evidence type="ECO:0000256" key="4">
    <source>
        <dbReference type="RuleBase" id="RU366048"/>
    </source>
</evidence>
<dbReference type="PANTHER" id="PTHR23222">
    <property type="entry name" value="PROHIBITIN"/>
    <property type="match status" value="1"/>
</dbReference>
<organism evidence="5 6">
    <name type="scientific">Toxoplasma gondii FOU</name>
    <dbReference type="NCBI Taxonomy" id="943167"/>
    <lineage>
        <taxon>Eukaryota</taxon>
        <taxon>Sar</taxon>
        <taxon>Alveolata</taxon>
        <taxon>Apicomplexa</taxon>
        <taxon>Conoidasida</taxon>
        <taxon>Coccidia</taxon>
        <taxon>Eucoccidiorida</taxon>
        <taxon>Eimeriorina</taxon>
        <taxon>Sarcocystidae</taxon>
        <taxon>Toxoplasma</taxon>
    </lineage>
</organism>
<evidence type="ECO:0000256" key="1">
    <source>
        <dbReference type="ARBA" id="ARBA00004370"/>
    </source>
</evidence>
<sequence length="123" mass="12904">MTALSASDSHGSESLPNWAPVVGRSRNVSGVVDTVCGLASRSLGNRGPGVFVLNFLALSVSQIGNAIKNNPAFLELRRIDTAKEVANTISKSSNRVMLNSDSLLLNLMGKDFKTGVSELTGGK</sequence>
<accession>A0A086JG19</accession>
<dbReference type="AlphaFoldDB" id="A0A086JG19"/>
<keyword evidence="4" id="KW-0496">Mitochondrion</keyword>
<protein>
    <recommendedName>
        <fullName evidence="4">Prohibitin</fullName>
    </recommendedName>
</protein>
<dbReference type="GO" id="GO:0007005">
    <property type="term" value="P:mitochondrion organization"/>
    <property type="evidence" value="ECO:0007669"/>
    <property type="project" value="TreeGrafter"/>
</dbReference>
<dbReference type="Proteomes" id="UP000028838">
    <property type="component" value="Unassembled WGS sequence"/>
</dbReference>
<dbReference type="EMBL" id="AEYH02003134">
    <property type="protein sequence ID" value="KFG31087.1"/>
    <property type="molecule type" value="Genomic_DNA"/>
</dbReference>
<dbReference type="PANTHER" id="PTHR23222:SF1">
    <property type="entry name" value="PROHIBITIN-2"/>
    <property type="match status" value="1"/>
</dbReference>
<dbReference type="VEuPathDB" id="ToxoDB:TGFOU_406850"/>
<comment type="subcellular location">
    <subcellularLocation>
        <location evidence="1">Membrane</location>
    </subcellularLocation>
    <subcellularLocation>
        <location evidence="4">Mitochondrion inner membrane</location>
    </subcellularLocation>
</comment>
<evidence type="ECO:0000313" key="6">
    <source>
        <dbReference type="Proteomes" id="UP000028838"/>
    </source>
</evidence>
<comment type="caution">
    <text evidence="5">The sequence shown here is derived from an EMBL/GenBank/DDBJ whole genome shotgun (WGS) entry which is preliminary data.</text>
</comment>
<keyword evidence="4" id="KW-0999">Mitochondrion inner membrane</keyword>
<evidence type="ECO:0000256" key="2">
    <source>
        <dbReference type="ARBA" id="ARBA00009658"/>
    </source>
</evidence>
<name>A0A086JG19_TOXGO</name>
<evidence type="ECO:0000313" key="5">
    <source>
        <dbReference type="EMBL" id="KFG31087.1"/>
    </source>
</evidence>
<dbReference type="GO" id="GO:0005743">
    <property type="term" value="C:mitochondrial inner membrane"/>
    <property type="evidence" value="ECO:0007669"/>
    <property type="project" value="UniProtKB-SubCell"/>
</dbReference>
<comment type="similarity">
    <text evidence="2 4">Belongs to the prohibitin family.</text>
</comment>